<dbReference type="InterPro" id="IPR045865">
    <property type="entry name" value="ACT-like_dom_sf"/>
</dbReference>
<evidence type="ECO:0000313" key="1">
    <source>
        <dbReference type="EMBL" id="UYM15038.1"/>
    </source>
</evidence>
<accession>A0ABY6GQL3</accession>
<gene>
    <name evidence="1" type="ORF">NX720_19515</name>
</gene>
<dbReference type="Gene3D" id="3.30.2130.10">
    <property type="entry name" value="VC0802-like"/>
    <property type="match status" value="1"/>
</dbReference>
<keyword evidence="2" id="KW-1185">Reference proteome</keyword>
<evidence type="ECO:0000313" key="2">
    <source>
        <dbReference type="Proteomes" id="UP001163255"/>
    </source>
</evidence>
<dbReference type="Proteomes" id="UP001163255">
    <property type="component" value="Chromosome"/>
</dbReference>
<reference evidence="1" key="1">
    <citation type="submission" date="2022-10" db="EMBL/GenBank/DDBJ databases">
        <title>Completed Genome Sequence of two octocoral isolated bacterium, Endozoicomonas euniceicola EF212T and Endozoicomonas gorgoniicola PS125T.</title>
        <authorList>
            <person name="Chiou Y.-J."/>
            <person name="Chen Y.-H."/>
        </authorList>
    </citation>
    <scope>NUCLEOTIDE SEQUENCE</scope>
    <source>
        <strain evidence="1">EF212</strain>
    </source>
</reference>
<dbReference type="RefSeq" id="WP_262596862.1">
    <property type="nucleotide sequence ID" value="NZ_CP103300.1"/>
</dbReference>
<dbReference type="SUPFAM" id="SSF55021">
    <property type="entry name" value="ACT-like"/>
    <property type="match status" value="1"/>
</dbReference>
<sequence>MNIKLLPGIQHDFKIIQFAPGMEVLNRGVFSVTHTDDELSIICESSIKLNSEQVQTDWSALKVTGFPIDVSAGVRAKCRKFFNAKARTLYIQ</sequence>
<organism evidence="1 2">
    <name type="scientific">Endozoicomonas euniceicola</name>
    <dbReference type="NCBI Taxonomy" id="1234143"/>
    <lineage>
        <taxon>Bacteria</taxon>
        <taxon>Pseudomonadati</taxon>
        <taxon>Pseudomonadota</taxon>
        <taxon>Gammaproteobacteria</taxon>
        <taxon>Oceanospirillales</taxon>
        <taxon>Endozoicomonadaceae</taxon>
        <taxon>Endozoicomonas</taxon>
    </lineage>
</organism>
<dbReference type="EMBL" id="CP103300">
    <property type="protein sequence ID" value="UYM15038.1"/>
    <property type="molecule type" value="Genomic_DNA"/>
</dbReference>
<name>A0ABY6GQL3_9GAMM</name>
<protein>
    <submittedName>
        <fullName evidence="1">Uncharacterized protein</fullName>
    </submittedName>
</protein>
<proteinExistence type="predicted"/>